<evidence type="ECO:0000313" key="3">
    <source>
        <dbReference type="Proteomes" id="UP001428817"/>
    </source>
</evidence>
<dbReference type="RefSeq" id="WP_185061561.1">
    <property type="nucleotide sequence ID" value="NZ_BAABJP010000008.1"/>
</dbReference>
<evidence type="ECO:0000313" key="2">
    <source>
        <dbReference type="EMBL" id="GAA5154534.1"/>
    </source>
</evidence>
<comment type="caution">
    <text evidence="2">The sequence shown here is derived from an EMBL/GenBank/DDBJ whole genome shotgun (WGS) entry which is preliminary data.</text>
</comment>
<dbReference type="Proteomes" id="UP001428817">
    <property type="component" value="Unassembled WGS sequence"/>
</dbReference>
<reference evidence="3" key="1">
    <citation type="journal article" date="2019" name="Int. J. Syst. Evol. Microbiol.">
        <title>The Global Catalogue of Microorganisms (GCM) 10K type strain sequencing project: providing services to taxonomists for standard genome sequencing and annotation.</title>
        <authorList>
            <consortium name="The Broad Institute Genomics Platform"/>
            <consortium name="The Broad Institute Genome Sequencing Center for Infectious Disease"/>
            <person name="Wu L."/>
            <person name="Ma J."/>
        </authorList>
    </citation>
    <scope>NUCLEOTIDE SEQUENCE [LARGE SCALE GENOMIC DNA]</scope>
    <source>
        <strain evidence="3">JCM 18303</strain>
    </source>
</reference>
<proteinExistence type="predicted"/>
<sequence>MGSSVDPRPLLVEMRIPAGAGLVSTVRAAVTDLATRAEFTDDTVAELNAAVQEACDNLIGLAVEGALLRCTFRLTEHRLDVTVHTHTDTCEHPLEAKGFGWHVLRILSRDDRSGSGDGTAIAIRFSAHHGA</sequence>
<protein>
    <recommendedName>
        <fullName evidence="1">Histidine kinase/HSP90-like ATPase domain-containing protein</fullName>
    </recommendedName>
</protein>
<name>A0ABP9Q036_9PSEU</name>
<accession>A0ABP9Q036</accession>
<dbReference type="Gene3D" id="3.30.565.10">
    <property type="entry name" value="Histidine kinase-like ATPase, C-terminal domain"/>
    <property type="match status" value="1"/>
</dbReference>
<organism evidence="2 3">
    <name type="scientific">Pseudonocardia eucalypti</name>
    <dbReference type="NCBI Taxonomy" id="648755"/>
    <lineage>
        <taxon>Bacteria</taxon>
        <taxon>Bacillati</taxon>
        <taxon>Actinomycetota</taxon>
        <taxon>Actinomycetes</taxon>
        <taxon>Pseudonocardiales</taxon>
        <taxon>Pseudonocardiaceae</taxon>
        <taxon>Pseudonocardia</taxon>
    </lineage>
</organism>
<evidence type="ECO:0000259" key="1">
    <source>
        <dbReference type="Pfam" id="PF13581"/>
    </source>
</evidence>
<keyword evidence="3" id="KW-1185">Reference proteome</keyword>
<feature type="domain" description="Histidine kinase/HSP90-like ATPase" evidence="1">
    <location>
        <begin position="17"/>
        <end position="108"/>
    </location>
</feature>
<dbReference type="EMBL" id="BAABJP010000008">
    <property type="protein sequence ID" value="GAA5154534.1"/>
    <property type="molecule type" value="Genomic_DNA"/>
</dbReference>
<dbReference type="Pfam" id="PF13581">
    <property type="entry name" value="HATPase_c_2"/>
    <property type="match status" value="1"/>
</dbReference>
<dbReference type="InterPro" id="IPR036890">
    <property type="entry name" value="HATPase_C_sf"/>
</dbReference>
<dbReference type="InterPro" id="IPR003594">
    <property type="entry name" value="HATPase_dom"/>
</dbReference>
<gene>
    <name evidence="2" type="ORF">GCM10023321_26510</name>
</gene>